<dbReference type="EMBL" id="LWMW01000110">
    <property type="protein sequence ID" value="KZX15688.1"/>
    <property type="molecule type" value="Genomic_DNA"/>
</dbReference>
<dbReference type="CDD" id="cd06223">
    <property type="entry name" value="PRTases_typeI"/>
    <property type="match status" value="1"/>
</dbReference>
<keyword evidence="2 5" id="KW-0328">Glycosyltransferase</keyword>
<comment type="catalytic activity">
    <reaction evidence="5">
        <text>GMP + diphosphate = guanine + 5-phospho-alpha-D-ribose 1-diphosphate</text>
        <dbReference type="Rhea" id="RHEA:25424"/>
        <dbReference type="ChEBI" id="CHEBI:16235"/>
        <dbReference type="ChEBI" id="CHEBI:33019"/>
        <dbReference type="ChEBI" id="CHEBI:58017"/>
        <dbReference type="ChEBI" id="CHEBI:58115"/>
    </reaction>
</comment>
<evidence type="ECO:0000313" key="8">
    <source>
        <dbReference type="Proteomes" id="UP000077275"/>
    </source>
</evidence>
<evidence type="ECO:0000256" key="1">
    <source>
        <dbReference type="ARBA" id="ARBA00022490"/>
    </source>
</evidence>
<dbReference type="InterPro" id="IPR029057">
    <property type="entry name" value="PRTase-like"/>
</dbReference>
<sequence length="190" mass="21076">MLENLKKSLEESPIVKKGDYDYFVHPVTDGIPAMHPEVLKEIVDVIKNKVDLSDIDKIVCVEAMGIHLATALSIETEIPFVVIRKREYGLLGEVPVFQKTGYSEQNLYINFLNPSEKIIIIDDVVSTGGTLIAIIKALKTIGVDIKDVIAIVEKYDGKELVEKETGIKVLTLAKLDIIDSKAVVELTIEE</sequence>
<dbReference type="GO" id="GO:0004422">
    <property type="term" value="F:hypoxanthine phosphoribosyltransferase activity"/>
    <property type="evidence" value="ECO:0007669"/>
    <property type="project" value="UniProtKB-UniRule"/>
</dbReference>
<name>A0A166DKD8_9EURY</name>
<dbReference type="NCBIfam" id="NF040646">
    <property type="entry name" value="HPT_Archaea"/>
    <property type="match status" value="1"/>
</dbReference>
<dbReference type="EC" id="2.4.2.8" evidence="5"/>
<dbReference type="AlphaFoldDB" id="A0A166DKD8"/>
<dbReference type="PANTHER" id="PTHR43864">
    <property type="entry name" value="HYPOXANTHINE/GUANINE PHOSPHORIBOSYLTRANSFERASE"/>
    <property type="match status" value="1"/>
</dbReference>
<keyword evidence="1 5" id="KW-0963">Cytoplasm</keyword>
<evidence type="ECO:0000259" key="6">
    <source>
        <dbReference type="Pfam" id="PF00156"/>
    </source>
</evidence>
<dbReference type="Gene3D" id="3.40.50.2020">
    <property type="match status" value="1"/>
</dbReference>
<dbReference type="RefSeq" id="WP_067259915.1">
    <property type="nucleotide sequence ID" value="NZ_LWMW01000110.1"/>
</dbReference>
<comment type="catalytic activity">
    <reaction evidence="5">
        <text>IMP + diphosphate = hypoxanthine + 5-phospho-alpha-D-ribose 1-diphosphate</text>
        <dbReference type="Rhea" id="RHEA:17973"/>
        <dbReference type="ChEBI" id="CHEBI:17368"/>
        <dbReference type="ChEBI" id="CHEBI:33019"/>
        <dbReference type="ChEBI" id="CHEBI:58017"/>
        <dbReference type="ChEBI" id="CHEBI:58053"/>
        <dbReference type="EC" id="2.4.2.8"/>
    </reaction>
</comment>
<dbReference type="STRING" id="47311.MBCUT_13380"/>
<dbReference type="PANTHER" id="PTHR43864:SF1">
    <property type="entry name" value="XANTHINE PHOSPHORIBOSYLTRANSFERASE"/>
    <property type="match status" value="1"/>
</dbReference>
<protein>
    <recommendedName>
        <fullName evidence="5">Hypoxanthine/guanine phosphoribosyltransferase</fullName>
        <shortName evidence="5">HGPRTase</shortName>
        <ecNumber evidence="5">2.4.2.8</ecNumber>
    </recommendedName>
</protein>
<dbReference type="OrthoDB" id="8323at2157"/>
<dbReference type="SUPFAM" id="SSF53271">
    <property type="entry name" value="PRTase-like"/>
    <property type="match status" value="1"/>
</dbReference>
<comment type="subunit">
    <text evidence="5">Homodimer.</text>
</comment>
<dbReference type="Pfam" id="PF00156">
    <property type="entry name" value="Pribosyltran"/>
    <property type="match status" value="1"/>
</dbReference>
<dbReference type="InterPro" id="IPR050118">
    <property type="entry name" value="Pur/Pyrimidine_PRTase"/>
</dbReference>
<evidence type="ECO:0000256" key="2">
    <source>
        <dbReference type="ARBA" id="ARBA00022676"/>
    </source>
</evidence>
<dbReference type="GO" id="GO:0006166">
    <property type="term" value="P:purine ribonucleoside salvage"/>
    <property type="evidence" value="ECO:0007669"/>
    <property type="project" value="UniProtKB-KW"/>
</dbReference>
<dbReference type="GO" id="GO:0005737">
    <property type="term" value="C:cytoplasm"/>
    <property type="evidence" value="ECO:0007669"/>
    <property type="project" value="UniProtKB-SubCell"/>
</dbReference>
<reference evidence="7 8" key="1">
    <citation type="submission" date="2016-04" db="EMBL/GenBank/DDBJ databases">
        <title>Genome sequence of Methanobrevibacter cuticularis DSM 11139.</title>
        <authorList>
            <person name="Poehlein A."/>
            <person name="Seedorf H."/>
            <person name="Daniel R."/>
        </authorList>
    </citation>
    <scope>NUCLEOTIDE SEQUENCE [LARGE SCALE GENOMIC DNA]</scope>
    <source>
        <strain evidence="7 8">DSM 11139</strain>
    </source>
</reference>
<dbReference type="PATRIC" id="fig|47311.3.peg.1463"/>
<accession>A0A166DKD8</accession>
<dbReference type="InterPro" id="IPR026597">
    <property type="entry name" value="HGPRTase-like"/>
</dbReference>
<dbReference type="InterPro" id="IPR000836">
    <property type="entry name" value="PRTase_dom"/>
</dbReference>
<evidence type="ECO:0000256" key="3">
    <source>
        <dbReference type="ARBA" id="ARBA00022679"/>
    </source>
</evidence>
<keyword evidence="4 5" id="KW-0660">Purine salvage</keyword>
<dbReference type="Proteomes" id="UP000077275">
    <property type="component" value="Unassembled WGS sequence"/>
</dbReference>
<dbReference type="GO" id="GO:0052657">
    <property type="term" value="F:guanine phosphoribosyltransferase activity"/>
    <property type="evidence" value="ECO:0007669"/>
    <property type="project" value="RHEA"/>
</dbReference>
<comment type="caution">
    <text evidence="7">The sequence shown here is derived from an EMBL/GenBank/DDBJ whole genome shotgun (WGS) entry which is preliminary data.</text>
</comment>
<comment type="similarity">
    <text evidence="5">Belongs to the purine/pyrimidine phosphoribosyltransferase family. Archaeal HPRT subfamily.</text>
</comment>
<dbReference type="UniPathway" id="UPA00591">
    <property type="reaction ID" value="UER00648"/>
</dbReference>
<keyword evidence="8" id="KW-1185">Reference proteome</keyword>
<dbReference type="HAMAP" id="MF_01467">
    <property type="entry name" value="Hypx_phosphoribosyltr"/>
    <property type="match status" value="1"/>
</dbReference>
<comment type="function">
    <text evidence="5">Catalyzes a salvage reaction resulting in the formation of IMP that is energically less costly than de novo synthesis.</text>
</comment>
<evidence type="ECO:0000256" key="5">
    <source>
        <dbReference type="HAMAP-Rule" id="MF_01467"/>
    </source>
</evidence>
<comment type="subcellular location">
    <subcellularLocation>
        <location evidence="5">Cytoplasm</location>
    </subcellularLocation>
</comment>
<proteinExistence type="inferred from homology"/>
<dbReference type="NCBIfam" id="NF002635">
    <property type="entry name" value="PRK02304.1-4"/>
    <property type="match status" value="1"/>
</dbReference>
<organism evidence="7 8">
    <name type="scientific">Methanobrevibacter cuticularis</name>
    <dbReference type="NCBI Taxonomy" id="47311"/>
    <lineage>
        <taxon>Archaea</taxon>
        <taxon>Methanobacteriati</taxon>
        <taxon>Methanobacteriota</taxon>
        <taxon>Methanomada group</taxon>
        <taxon>Methanobacteria</taxon>
        <taxon>Methanobacteriales</taxon>
        <taxon>Methanobacteriaceae</taxon>
        <taxon>Methanobrevibacter</taxon>
    </lineage>
</organism>
<comment type="pathway">
    <text evidence="5">Purine metabolism; IMP biosynthesis via salvage pathway; IMP from hypoxanthine: step 1/1.</text>
</comment>
<evidence type="ECO:0000313" key="7">
    <source>
        <dbReference type="EMBL" id="KZX15688.1"/>
    </source>
</evidence>
<feature type="domain" description="Phosphoribosyltransferase" evidence="6">
    <location>
        <begin position="35"/>
        <end position="166"/>
    </location>
</feature>
<keyword evidence="3 5" id="KW-0808">Transferase</keyword>
<dbReference type="GO" id="GO:0032264">
    <property type="term" value="P:IMP salvage"/>
    <property type="evidence" value="ECO:0007669"/>
    <property type="project" value="UniProtKB-UniRule"/>
</dbReference>
<gene>
    <name evidence="7" type="primary">apt</name>
    <name evidence="5" type="synonym">hpt</name>
    <name evidence="7" type="ORF">MBCUT_13380</name>
</gene>
<evidence type="ECO:0000256" key="4">
    <source>
        <dbReference type="ARBA" id="ARBA00022726"/>
    </source>
</evidence>